<name>A0AAU9F5F9_9BACT</name>
<dbReference type="InterPro" id="IPR011766">
    <property type="entry name" value="TPP_enzyme_TPP-bd"/>
</dbReference>
<evidence type="ECO:0000256" key="3">
    <source>
        <dbReference type="RuleBase" id="RU362132"/>
    </source>
</evidence>
<dbReference type="CDD" id="cd07035">
    <property type="entry name" value="TPP_PYR_POX_like"/>
    <property type="match status" value="1"/>
</dbReference>
<dbReference type="GO" id="GO:0009097">
    <property type="term" value="P:isoleucine biosynthetic process"/>
    <property type="evidence" value="ECO:0007669"/>
    <property type="project" value="TreeGrafter"/>
</dbReference>
<dbReference type="KEGG" id="dmp:FAK_39980"/>
<proteinExistence type="inferred from homology"/>
<dbReference type="Gene3D" id="3.40.50.970">
    <property type="match status" value="2"/>
</dbReference>
<reference evidence="8" key="1">
    <citation type="journal article" date="2023" name="Arch. Microbiol.">
        <title>Desulfoferula mesophilus gen. nov. sp. nov., a mesophilic sulfate-reducing bacterium isolated from a brackish lake sediment.</title>
        <authorList>
            <person name="Watanabe T."/>
            <person name="Yabe T."/>
            <person name="Tsuji J.M."/>
            <person name="Fukui M."/>
        </authorList>
    </citation>
    <scope>NUCLEOTIDE SEQUENCE [LARGE SCALE GENOMIC DNA]</scope>
    <source>
        <strain evidence="8">12FAK</strain>
    </source>
</reference>
<evidence type="ECO:0000256" key="1">
    <source>
        <dbReference type="ARBA" id="ARBA00007812"/>
    </source>
</evidence>
<keyword evidence="2 3" id="KW-0786">Thiamine pyrophosphate</keyword>
<dbReference type="PANTHER" id="PTHR18968:SF13">
    <property type="entry name" value="ACETOLACTATE SYNTHASE CATALYTIC SUBUNIT, MITOCHONDRIAL"/>
    <property type="match status" value="1"/>
</dbReference>
<dbReference type="InterPro" id="IPR012000">
    <property type="entry name" value="Thiamin_PyroP_enz_cen_dom"/>
</dbReference>
<feature type="domain" description="Thiamine pyrophosphate enzyme central" evidence="4">
    <location>
        <begin position="202"/>
        <end position="339"/>
    </location>
</feature>
<dbReference type="PANTHER" id="PTHR18968">
    <property type="entry name" value="THIAMINE PYROPHOSPHATE ENZYMES"/>
    <property type="match status" value="1"/>
</dbReference>
<dbReference type="EMBL" id="AP028679">
    <property type="protein sequence ID" value="BEQ16932.1"/>
    <property type="molecule type" value="Genomic_DNA"/>
</dbReference>
<dbReference type="GO" id="GO:0030976">
    <property type="term" value="F:thiamine pyrophosphate binding"/>
    <property type="evidence" value="ECO:0007669"/>
    <property type="project" value="InterPro"/>
</dbReference>
<feature type="domain" description="Thiamine pyrophosphate enzyme TPP-binding" evidence="5">
    <location>
        <begin position="401"/>
        <end position="543"/>
    </location>
</feature>
<dbReference type="GO" id="GO:0005948">
    <property type="term" value="C:acetolactate synthase complex"/>
    <property type="evidence" value="ECO:0007669"/>
    <property type="project" value="TreeGrafter"/>
</dbReference>
<dbReference type="GO" id="GO:0009099">
    <property type="term" value="P:L-valine biosynthetic process"/>
    <property type="evidence" value="ECO:0007669"/>
    <property type="project" value="TreeGrafter"/>
</dbReference>
<dbReference type="InterPro" id="IPR045229">
    <property type="entry name" value="TPP_enz"/>
</dbReference>
<dbReference type="GO" id="GO:0003984">
    <property type="term" value="F:acetolactate synthase activity"/>
    <property type="evidence" value="ECO:0007669"/>
    <property type="project" value="TreeGrafter"/>
</dbReference>
<protein>
    <submittedName>
        <fullName evidence="7">Acetolactate synthase large subunit</fullName>
    </submittedName>
</protein>
<dbReference type="Pfam" id="PF02776">
    <property type="entry name" value="TPP_enzyme_N"/>
    <property type="match status" value="1"/>
</dbReference>
<dbReference type="Proteomes" id="UP001366166">
    <property type="component" value="Chromosome"/>
</dbReference>
<sequence length="561" mass="60084">MTRDFVVDNVIKAGVKRVFTLPGLGVTWTLPAFYERRKEIDVFLTRSEQVASVMAQVTGRLTGKPGVFMGQGPWVSTTGSFGVLEALFSGSPMVLLTETSDYDGFGQYGVYQTMTGDYGGADIQQSLKAITKYCTYATEPEAAVYGFQMAYKHASTPRMGPAAVIMKSTIIKEEMPAEPRARLYPPDGYWAYSPAKPDPESLAKLAQMLIEAEQPVIVSGQGVYDARIGADLQELAEKLGCAVVTSYNGKGTVDELSPVACGMLGTWGNPTANRMLAKADLVLILGASMGPDYTRFRDPKMIRPGDQKIVQVDIDPRNAGWVYPVDLAIQGDVRDVVAYLQAQNLPADKKPKRQAVIDKLREDTGYNDPPRLPSAPGTLHHTDVVAAVQKFLGPDDVVSLDAGSNRIWNTNSLRIRHPNHILVPGGVGGMGWGGPAAAAAKLALPEKRVTCLAGDGGFLMTIDVVASCVQHNVPVVFVVSNNCGLGMVRDNMGDKKIGVDFAEVNFAKTAEGLGAVGMRVDSFSGLEDALREAHKQDGPVVVEAKVDPAASYVPASDTVAL</sequence>
<dbReference type="GO" id="GO:0000287">
    <property type="term" value="F:magnesium ion binding"/>
    <property type="evidence" value="ECO:0007669"/>
    <property type="project" value="InterPro"/>
</dbReference>
<organism evidence="7 8">
    <name type="scientific">Desulfoferula mesophila</name>
    <dbReference type="NCBI Taxonomy" id="3058419"/>
    <lineage>
        <taxon>Bacteria</taxon>
        <taxon>Pseudomonadati</taxon>
        <taxon>Thermodesulfobacteriota</taxon>
        <taxon>Desulfarculia</taxon>
        <taxon>Desulfarculales</taxon>
        <taxon>Desulfarculaceae</taxon>
        <taxon>Desulfoferula</taxon>
    </lineage>
</organism>
<evidence type="ECO:0000259" key="6">
    <source>
        <dbReference type="Pfam" id="PF02776"/>
    </source>
</evidence>
<comment type="similarity">
    <text evidence="1 3">Belongs to the TPP enzyme family.</text>
</comment>
<dbReference type="Pfam" id="PF02775">
    <property type="entry name" value="TPP_enzyme_C"/>
    <property type="match status" value="1"/>
</dbReference>
<evidence type="ECO:0000313" key="7">
    <source>
        <dbReference type="EMBL" id="BEQ16932.1"/>
    </source>
</evidence>
<evidence type="ECO:0000259" key="4">
    <source>
        <dbReference type="Pfam" id="PF00205"/>
    </source>
</evidence>
<dbReference type="AlphaFoldDB" id="A0AAU9F5F9"/>
<accession>A0AAU9F5F9</accession>
<dbReference type="SUPFAM" id="SSF52518">
    <property type="entry name" value="Thiamin diphosphate-binding fold (THDP-binding)"/>
    <property type="match status" value="2"/>
</dbReference>
<evidence type="ECO:0000313" key="8">
    <source>
        <dbReference type="Proteomes" id="UP001366166"/>
    </source>
</evidence>
<keyword evidence="8" id="KW-1185">Reference proteome</keyword>
<dbReference type="InterPro" id="IPR012001">
    <property type="entry name" value="Thiamin_PyroP_enz_TPP-bd_dom"/>
</dbReference>
<feature type="domain" description="Thiamine pyrophosphate enzyme N-terminal TPP-binding" evidence="6">
    <location>
        <begin position="4"/>
        <end position="114"/>
    </location>
</feature>
<dbReference type="InterPro" id="IPR029035">
    <property type="entry name" value="DHS-like_NAD/FAD-binding_dom"/>
</dbReference>
<gene>
    <name evidence="7" type="ORF">FAK_39980</name>
</gene>
<dbReference type="GO" id="GO:0050660">
    <property type="term" value="F:flavin adenine dinucleotide binding"/>
    <property type="evidence" value="ECO:0007669"/>
    <property type="project" value="TreeGrafter"/>
</dbReference>
<dbReference type="InterPro" id="IPR029061">
    <property type="entry name" value="THDP-binding"/>
</dbReference>
<evidence type="ECO:0000259" key="5">
    <source>
        <dbReference type="Pfam" id="PF02775"/>
    </source>
</evidence>
<evidence type="ECO:0000256" key="2">
    <source>
        <dbReference type="ARBA" id="ARBA00023052"/>
    </source>
</evidence>
<dbReference type="RefSeq" id="WP_338603480.1">
    <property type="nucleotide sequence ID" value="NZ_AP028679.1"/>
</dbReference>
<dbReference type="SUPFAM" id="SSF52467">
    <property type="entry name" value="DHS-like NAD/FAD-binding domain"/>
    <property type="match status" value="1"/>
</dbReference>
<dbReference type="Pfam" id="PF00205">
    <property type="entry name" value="TPP_enzyme_M"/>
    <property type="match status" value="1"/>
</dbReference>
<dbReference type="Gene3D" id="3.40.50.1220">
    <property type="entry name" value="TPP-binding domain"/>
    <property type="match status" value="1"/>
</dbReference>